<evidence type="ECO:0000313" key="3">
    <source>
        <dbReference type="Proteomes" id="UP001521150"/>
    </source>
</evidence>
<dbReference type="Pfam" id="PF02441">
    <property type="entry name" value="Flavoprotein"/>
    <property type="match status" value="1"/>
</dbReference>
<organism evidence="2 3">
    <name type="scientific">Kibdelosporangium philippinense</name>
    <dbReference type="NCBI Taxonomy" id="211113"/>
    <lineage>
        <taxon>Bacteria</taxon>
        <taxon>Bacillati</taxon>
        <taxon>Actinomycetota</taxon>
        <taxon>Actinomycetes</taxon>
        <taxon>Pseudonocardiales</taxon>
        <taxon>Pseudonocardiaceae</taxon>
        <taxon>Kibdelosporangium</taxon>
    </lineage>
</organism>
<accession>A0ABS8ZSE7</accession>
<dbReference type="InterPro" id="IPR036551">
    <property type="entry name" value="Flavin_trans-like"/>
</dbReference>
<sequence length="172" mass="18136">MAVLGLVAAACFGVDRRLHDEIALPAVERGWQVAITLTPTAERWLKASGEYDRLAELADLPVRSESRLPGEPRPHPDPGTFLFVPASASSTAKLALGIADNQALTVLCEALGDPKVHVSVCPRLSEAQAGHPAWPGHLATLRAAGALVTPVSPDQPWTTLLDALPVAGTHRP</sequence>
<gene>
    <name evidence="2" type="ORF">LWC34_48655</name>
</gene>
<name>A0ABS8ZSE7_9PSEU</name>
<evidence type="ECO:0000313" key="2">
    <source>
        <dbReference type="EMBL" id="MCE7010625.1"/>
    </source>
</evidence>
<dbReference type="EMBL" id="JAJVCN010000004">
    <property type="protein sequence ID" value="MCE7010625.1"/>
    <property type="molecule type" value="Genomic_DNA"/>
</dbReference>
<evidence type="ECO:0000259" key="1">
    <source>
        <dbReference type="Pfam" id="PF02441"/>
    </source>
</evidence>
<dbReference type="SUPFAM" id="SSF52507">
    <property type="entry name" value="Homo-oligomeric flavin-containing Cys decarboxylases, HFCD"/>
    <property type="match status" value="1"/>
</dbReference>
<dbReference type="Proteomes" id="UP001521150">
    <property type="component" value="Unassembled WGS sequence"/>
</dbReference>
<dbReference type="Gene3D" id="3.40.50.1950">
    <property type="entry name" value="Flavin prenyltransferase-like"/>
    <property type="match status" value="1"/>
</dbReference>
<comment type="caution">
    <text evidence="2">The sequence shown here is derived from an EMBL/GenBank/DDBJ whole genome shotgun (WGS) entry which is preliminary data.</text>
</comment>
<proteinExistence type="predicted"/>
<protein>
    <submittedName>
        <fullName evidence="2">Flavoprotein</fullName>
    </submittedName>
</protein>
<reference evidence="2 3" key="1">
    <citation type="submission" date="2021-12" db="EMBL/GenBank/DDBJ databases">
        <title>Genome sequence of Kibdelosporangium philippinense ATCC 49844.</title>
        <authorList>
            <person name="Fedorov E.A."/>
            <person name="Omeragic M."/>
            <person name="Shalygina K.F."/>
            <person name="Maclea K.S."/>
        </authorList>
    </citation>
    <scope>NUCLEOTIDE SEQUENCE [LARGE SCALE GENOMIC DNA]</scope>
    <source>
        <strain evidence="2 3">ATCC 49844</strain>
    </source>
</reference>
<keyword evidence="3" id="KW-1185">Reference proteome</keyword>
<dbReference type="InterPro" id="IPR003382">
    <property type="entry name" value="Flavoprotein"/>
</dbReference>
<feature type="domain" description="Flavoprotein" evidence="1">
    <location>
        <begin position="28"/>
        <end position="150"/>
    </location>
</feature>